<evidence type="ECO:0000313" key="2">
    <source>
        <dbReference type="Proteomes" id="UP000765509"/>
    </source>
</evidence>
<dbReference type="OrthoDB" id="3268646at2759"/>
<dbReference type="EMBL" id="AVOT02014877">
    <property type="protein sequence ID" value="MBW0498731.1"/>
    <property type="molecule type" value="Genomic_DNA"/>
</dbReference>
<evidence type="ECO:0000313" key="1">
    <source>
        <dbReference type="EMBL" id="MBW0498731.1"/>
    </source>
</evidence>
<dbReference type="Proteomes" id="UP000765509">
    <property type="component" value="Unassembled WGS sequence"/>
</dbReference>
<gene>
    <name evidence="1" type="ORF">O181_038446</name>
</gene>
<sequence length="136" mass="15816">MIRAKDYNIVFDGNEVETYIKRMEAAAEIEGASGEEIATQVIFMSAFEEVKAKIEAMQGYEGKNWTKLKEELTTEWGIVDPNRRYIPESLEKLFNNTKGVGGIRNLAEYKRFIGEYENITNYLYKYGYIKRESENN</sequence>
<dbReference type="AlphaFoldDB" id="A0A9Q3HBN0"/>
<name>A0A9Q3HBN0_9BASI</name>
<organism evidence="1 2">
    <name type="scientific">Austropuccinia psidii MF-1</name>
    <dbReference type="NCBI Taxonomy" id="1389203"/>
    <lineage>
        <taxon>Eukaryota</taxon>
        <taxon>Fungi</taxon>
        <taxon>Dikarya</taxon>
        <taxon>Basidiomycota</taxon>
        <taxon>Pucciniomycotina</taxon>
        <taxon>Pucciniomycetes</taxon>
        <taxon>Pucciniales</taxon>
        <taxon>Sphaerophragmiaceae</taxon>
        <taxon>Austropuccinia</taxon>
    </lineage>
</organism>
<comment type="caution">
    <text evidence="1">The sequence shown here is derived from an EMBL/GenBank/DDBJ whole genome shotgun (WGS) entry which is preliminary data.</text>
</comment>
<keyword evidence="2" id="KW-1185">Reference proteome</keyword>
<reference evidence="1" key="1">
    <citation type="submission" date="2021-03" db="EMBL/GenBank/DDBJ databases">
        <title>Draft genome sequence of rust myrtle Austropuccinia psidii MF-1, a brazilian biotype.</title>
        <authorList>
            <person name="Quecine M.C."/>
            <person name="Pachon D.M.R."/>
            <person name="Bonatelli M.L."/>
            <person name="Correr F.H."/>
            <person name="Franceschini L.M."/>
            <person name="Leite T.F."/>
            <person name="Margarido G.R.A."/>
            <person name="Almeida C.A."/>
            <person name="Ferrarezi J.A."/>
            <person name="Labate C.A."/>
        </authorList>
    </citation>
    <scope>NUCLEOTIDE SEQUENCE</scope>
    <source>
        <strain evidence="1">MF-1</strain>
    </source>
</reference>
<protein>
    <submittedName>
        <fullName evidence="1">Uncharacterized protein</fullName>
    </submittedName>
</protein>
<proteinExistence type="predicted"/>
<accession>A0A9Q3HBN0</accession>